<dbReference type="InterPro" id="IPR003509">
    <property type="entry name" value="UPF0102_YraN-like"/>
</dbReference>
<dbReference type="EMBL" id="JAQQKV010000002">
    <property type="protein sequence ID" value="MDC7676661.1"/>
    <property type="molecule type" value="Genomic_DNA"/>
</dbReference>
<dbReference type="Pfam" id="PF02021">
    <property type="entry name" value="UPF0102"/>
    <property type="match status" value="1"/>
</dbReference>
<evidence type="ECO:0000313" key="4">
    <source>
        <dbReference type="Proteomes" id="UP001218579"/>
    </source>
</evidence>
<dbReference type="InterPro" id="IPR011856">
    <property type="entry name" value="tRNA_endonuc-like_dom_sf"/>
</dbReference>
<reference evidence="3 4" key="1">
    <citation type="submission" date="2023-01" db="EMBL/GenBank/DDBJ databases">
        <title>Novel species of the genus Asticcacaulis isolated from rivers.</title>
        <authorList>
            <person name="Lu H."/>
        </authorList>
    </citation>
    <scope>NUCLEOTIDE SEQUENCE [LARGE SCALE GENOMIC DNA]</scope>
    <source>
        <strain evidence="3 4">LKC15W</strain>
    </source>
</reference>
<dbReference type="PANTHER" id="PTHR34039">
    <property type="entry name" value="UPF0102 PROTEIN YRAN"/>
    <property type="match status" value="1"/>
</dbReference>
<comment type="similarity">
    <text evidence="1 2">Belongs to the UPF0102 family.</text>
</comment>
<dbReference type="Gene3D" id="3.40.1350.10">
    <property type="match status" value="1"/>
</dbReference>
<dbReference type="NCBIfam" id="NF009151">
    <property type="entry name" value="PRK12497.1-5"/>
    <property type="match status" value="1"/>
</dbReference>
<organism evidence="3 4">
    <name type="scientific">Asticcacaulis machinosus</name>
    <dbReference type="NCBI Taxonomy" id="2984211"/>
    <lineage>
        <taxon>Bacteria</taxon>
        <taxon>Pseudomonadati</taxon>
        <taxon>Pseudomonadota</taxon>
        <taxon>Alphaproteobacteria</taxon>
        <taxon>Caulobacterales</taxon>
        <taxon>Caulobacteraceae</taxon>
        <taxon>Asticcacaulis</taxon>
    </lineage>
</organism>
<dbReference type="Proteomes" id="UP001218579">
    <property type="component" value="Unassembled WGS sequence"/>
</dbReference>
<evidence type="ECO:0000256" key="1">
    <source>
        <dbReference type="ARBA" id="ARBA00006738"/>
    </source>
</evidence>
<sequence length="124" mass="14382">MNRRIERGSKAHRRGHWAEYIALIHLMLKGYRILGFRLKIPQGEIDILALKGNRLAMVEVKQRRTVAEALEAVTPDQQKRLWQAGLSLQAKRKNLSRFDLNIDLYAIGPRAWPVHIKNAFIDMT</sequence>
<gene>
    <name evidence="3" type="ORF">PQU98_11000</name>
</gene>
<evidence type="ECO:0000256" key="2">
    <source>
        <dbReference type="HAMAP-Rule" id="MF_00048"/>
    </source>
</evidence>
<evidence type="ECO:0000313" key="3">
    <source>
        <dbReference type="EMBL" id="MDC7676661.1"/>
    </source>
</evidence>
<dbReference type="RefSeq" id="WP_272744991.1">
    <property type="nucleotide sequence ID" value="NZ_JAQQKV010000002.1"/>
</dbReference>
<name>A0ABT5HKI4_9CAUL</name>
<dbReference type="InterPro" id="IPR011335">
    <property type="entry name" value="Restrct_endonuc-II-like"/>
</dbReference>
<comment type="caution">
    <text evidence="3">The sequence shown here is derived from an EMBL/GenBank/DDBJ whole genome shotgun (WGS) entry which is preliminary data.</text>
</comment>
<proteinExistence type="inferred from homology"/>
<protein>
    <recommendedName>
        <fullName evidence="2">UPF0102 protein PQU98_11000</fullName>
    </recommendedName>
</protein>
<dbReference type="SUPFAM" id="SSF52980">
    <property type="entry name" value="Restriction endonuclease-like"/>
    <property type="match status" value="1"/>
</dbReference>
<dbReference type="PANTHER" id="PTHR34039:SF1">
    <property type="entry name" value="UPF0102 PROTEIN YRAN"/>
    <property type="match status" value="1"/>
</dbReference>
<dbReference type="HAMAP" id="MF_00048">
    <property type="entry name" value="UPF0102"/>
    <property type="match status" value="1"/>
</dbReference>
<keyword evidence="4" id="KW-1185">Reference proteome</keyword>
<accession>A0ABT5HKI4</accession>